<dbReference type="PANTHER" id="PTHR31987">
    <property type="entry name" value="GLUTAMINASE A-RELATED"/>
    <property type="match status" value="1"/>
</dbReference>
<dbReference type="GO" id="GO:0003824">
    <property type="term" value="F:catalytic activity"/>
    <property type="evidence" value="ECO:0007669"/>
    <property type="project" value="UniProtKB-ARBA"/>
</dbReference>
<dbReference type="AlphaFoldDB" id="A0A9W9G3N9"/>
<dbReference type="InterPro" id="IPR033433">
    <property type="entry name" value="GtaA_N"/>
</dbReference>
<accession>A0A9W9G3N9</accession>
<dbReference type="InterPro" id="IPR008928">
    <property type="entry name" value="6-hairpin_glycosidase_sf"/>
</dbReference>
<proteinExistence type="predicted"/>
<reference evidence="4" key="1">
    <citation type="submission" date="2022-11" db="EMBL/GenBank/DDBJ databases">
        <authorList>
            <person name="Petersen C."/>
        </authorList>
    </citation>
    <scope>NUCLEOTIDE SEQUENCE</scope>
    <source>
        <strain evidence="4">IBT 30761</strain>
    </source>
</reference>
<dbReference type="EMBL" id="JAPQKI010000002">
    <property type="protein sequence ID" value="KAJ5111080.1"/>
    <property type="molecule type" value="Genomic_DNA"/>
</dbReference>
<evidence type="ECO:0000259" key="3">
    <source>
        <dbReference type="Pfam" id="PF17168"/>
    </source>
</evidence>
<dbReference type="GeneID" id="81353088"/>
<reference evidence="4" key="2">
    <citation type="journal article" date="2023" name="IMA Fungus">
        <title>Comparative genomic study of the Penicillium genus elucidates a diverse pangenome and 15 lateral gene transfer events.</title>
        <authorList>
            <person name="Petersen C."/>
            <person name="Sorensen T."/>
            <person name="Nielsen M.R."/>
            <person name="Sondergaard T.E."/>
            <person name="Sorensen J.L."/>
            <person name="Fitzpatrick D.A."/>
            <person name="Frisvad J.C."/>
            <person name="Nielsen K.L."/>
        </authorList>
    </citation>
    <scope>NUCLEOTIDE SEQUENCE</scope>
    <source>
        <strain evidence="4">IBT 30761</strain>
    </source>
</reference>
<evidence type="ECO:0000313" key="5">
    <source>
        <dbReference type="Proteomes" id="UP001149074"/>
    </source>
</evidence>
<dbReference type="GO" id="GO:0005975">
    <property type="term" value="P:carbohydrate metabolic process"/>
    <property type="evidence" value="ECO:0007669"/>
    <property type="project" value="InterPro"/>
</dbReference>
<comment type="caution">
    <text evidence="4">The sequence shown here is derived from an EMBL/GenBank/DDBJ whole genome shotgun (WGS) entry which is preliminary data.</text>
</comment>
<feature type="chain" id="PRO_5040789064" description="Glutaminase GtaA" evidence="1">
    <location>
        <begin position="20"/>
        <end position="689"/>
    </location>
</feature>
<keyword evidence="5" id="KW-1185">Reference proteome</keyword>
<protein>
    <recommendedName>
        <fullName evidence="6">Glutaminase GtaA</fullName>
    </recommendedName>
</protein>
<evidence type="ECO:0000259" key="2">
    <source>
        <dbReference type="Pfam" id="PF16335"/>
    </source>
</evidence>
<dbReference type="RefSeq" id="XP_056479150.1">
    <property type="nucleotide sequence ID" value="XM_056614109.1"/>
</dbReference>
<gene>
    <name evidence="4" type="ORF">N7532_001615</name>
</gene>
<evidence type="ECO:0000256" key="1">
    <source>
        <dbReference type="SAM" id="SignalP"/>
    </source>
</evidence>
<sequence>MQLLRLGLLVASFAASIGAQSTFSPARPPSLPLAVRSPYLSTWLDAGSDGGNGGYLAGQWPVFWQNQVNGWAGMVRVDGETYTWMGLPGTTTVNQTAFEYTSTKSIFTMNVAGKLEMNITFLSPITPADYKRQSLVFSYLNVEVASLDGSDHDVQVYADISAEWVSGDRSSIAQWDYGTNDGVAYHKVYRQTQAAFSQWNEQAEWGYWYWATDDKNGMTYQSGGDTDVRGQFRNNGKLANTGDTRFRAIQDNWPVFGFASELGSVSSEPASTLFSIGLAQDDAIQYEGSEAYGPVPSLWKSYFDTDVDALTFFHLDYEKSSHISGSFDAQVARDSLAVAGQNYLTLTSLSVRQAFGATQLCGTEDHMYLFLKEISSDGNMNTVDVVFPAYPIFLYSNPELLKLVLEPLYENQEAGKYPNTYAMHDMGSSYPNATGHNDGTDEPMPLEECGNMLIMTLAYAKAAKDTDYLKEHYDLLKKWTGYLVEDALYPANQISTDDFAGSLANQTNLALKGMIGIQAMSVIASKTGHQDDAAKFTSIAQDYITKWQDLAINKDVSPSHTTLSYGDDSSHGILYNLFADAQLGLGLVPNSVYQMQSDFYPTVANEYGVPLDTRHTYTKGDWECFAAAIASVDTRDMFLQHLATWLDKTPTNRPLTDLYDTITGNYPSSLTFVARPVIGGAFAPLLVTS</sequence>
<feature type="signal peptide" evidence="1">
    <location>
        <begin position="1"/>
        <end position="19"/>
    </location>
</feature>
<dbReference type="InterPro" id="IPR012341">
    <property type="entry name" value="6hp_glycosidase-like_sf"/>
</dbReference>
<dbReference type="SUPFAM" id="SSF48208">
    <property type="entry name" value="Six-hairpin glycosidases"/>
    <property type="match status" value="1"/>
</dbReference>
<name>A0A9W9G3N9_9EURO</name>
<organism evidence="4 5">
    <name type="scientific">Penicillium argentinense</name>
    <dbReference type="NCBI Taxonomy" id="1131581"/>
    <lineage>
        <taxon>Eukaryota</taxon>
        <taxon>Fungi</taxon>
        <taxon>Dikarya</taxon>
        <taxon>Ascomycota</taxon>
        <taxon>Pezizomycotina</taxon>
        <taxon>Eurotiomycetes</taxon>
        <taxon>Eurotiomycetidae</taxon>
        <taxon>Eurotiales</taxon>
        <taxon>Aspergillaceae</taxon>
        <taxon>Penicillium</taxon>
    </lineage>
</organism>
<dbReference type="PANTHER" id="PTHR31987:SF1">
    <property type="entry name" value="GLUTAMINASE A"/>
    <property type="match status" value="1"/>
</dbReference>
<dbReference type="InterPro" id="IPR052743">
    <property type="entry name" value="Glutaminase_GtaA"/>
</dbReference>
<keyword evidence="1" id="KW-0732">Signal</keyword>
<dbReference type="InterPro" id="IPR032514">
    <property type="entry name" value="GtaA_central"/>
</dbReference>
<evidence type="ECO:0000313" key="4">
    <source>
        <dbReference type="EMBL" id="KAJ5111080.1"/>
    </source>
</evidence>
<dbReference type="Gene3D" id="1.50.10.10">
    <property type="match status" value="1"/>
</dbReference>
<dbReference type="OrthoDB" id="431715at2759"/>
<dbReference type="Pfam" id="PF16335">
    <property type="entry name" value="GtaA_6_Hairpin"/>
    <property type="match status" value="1"/>
</dbReference>
<dbReference type="Proteomes" id="UP001149074">
    <property type="component" value="Unassembled WGS sequence"/>
</dbReference>
<evidence type="ECO:0008006" key="6">
    <source>
        <dbReference type="Google" id="ProtNLM"/>
    </source>
</evidence>
<feature type="domain" description="Glutaminase A N-terminal" evidence="3">
    <location>
        <begin position="103"/>
        <end position="334"/>
    </location>
</feature>
<dbReference type="Pfam" id="PF17168">
    <property type="entry name" value="DUF5127"/>
    <property type="match status" value="1"/>
</dbReference>
<feature type="domain" description="Glutaminase A central" evidence="2">
    <location>
        <begin position="340"/>
        <end position="684"/>
    </location>
</feature>